<dbReference type="Gene3D" id="3.30.2160.10">
    <property type="entry name" value="Hect, E3 ligase catalytic domain"/>
    <property type="match status" value="1"/>
</dbReference>
<dbReference type="OrthoDB" id="8068875at2759"/>
<dbReference type="AlphaFoldDB" id="A0A642VBV4"/>
<evidence type="ECO:0000256" key="1">
    <source>
        <dbReference type="ARBA" id="ARBA00000885"/>
    </source>
</evidence>
<dbReference type="InterPro" id="IPR044611">
    <property type="entry name" value="E3A/B/C-like"/>
</dbReference>
<protein>
    <recommendedName>
        <fullName evidence="2">HECT-type E3 ubiquitin transferase</fullName>
        <ecNumber evidence="2">2.3.2.26</ecNumber>
    </recommendedName>
</protein>
<comment type="catalytic activity">
    <reaction evidence="1">
        <text>S-ubiquitinyl-[E2 ubiquitin-conjugating enzyme]-L-cysteine + [acceptor protein]-L-lysine = [E2 ubiquitin-conjugating enzyme]-L-cysteine + N(6)-ubiquitinyl-[acceptor protein]-L-lysine.</text>
        <dbReference type="EC" id="2.3.2.26"/>
    </reaction>
</comment>
<evidence type="ECO:0000256" key="2">
    <source>
        <dbReference type="ARBA" id="ARBA00012485"/>
    </source>
</evidence>
<dbReference type="Proteomes" id="UP000761534">
    <property type="component" value="Unassembled WGS sequence"/>
</dbReference>
<evidence type="ECO:0000313" key="7">
    <source>
        <dbReference type="EMBL" id="KAA8915591.1"/>
    </source>
</evidence>
<dbReference type="EMBL" id="SWFS01000155">
    <property type="protein sequence ID" value="KAA8915591.1"/>
    <property type="molecule type" value="Genomic_DNA"/>
</dbReference>
<name>A0A642VBV4_9ASCO</name>
<sequence>MDPSILTQNLRQLLDYDGDDFEDVFGLNFCVSIKDQQGNVIEESLIVNGEDTPVTKANRQDYIRRVMTYFLDTSVRRQFEPFKQGFYNVVGGNALTLFRPEEIELLLRGSPEPVDVDALQSVTKYQNFVVNNVLVVNRSFTVTELWTSCSFVL</sequence>
<dbReference type="GO" id="GO:0061630">
    <property type="term" value="F:ubiquitin protein ligase activity"/>
    <property type="evidence" value="ECO:0007669"/>
    <property type="project" value="UniProtKB-EC"/>
</dbReference>
<keyword evidence="4 5" id="KW-0833">Ubl conjugation pathway</keyword>
<accession>A0A642VBV4</accession>
<proteinExistence type="predicted"/>
<dbReference type="EC" id="2.3.2.26" evidence="2"/>
<keyword evidence="8" id="KW-1185">Reference proteome</keyword>
<dbReference type="GO" id="GO:0000209">
    <property type="term" value="P:protein polyubiquitination"/>
    <property type="evidence" value="ECO:0007669"/>
    <property type="project" value="InterPro"/>
</dbReference>
<reference evidence="7" key="1">
    <citation type="journal article" date="2019" name="G3 (Bethesda)">
        <title>Genome Assemblies of Two Rare Opportunistic Yeast Pathogens: Diutina rugosa (syn. Candida rugosa) and Trichomonascus ciferrii (syn. Candida ciferrii).</title>
        <authorList>
            <person name="Mixao V."/>
            <person name="Saus E."/>
            <person name="Hansen A.P."/>
            <person name="Lass-Florl C."/>
            <person name="Gabaldon T."/>
        </authorList>
    </citation>
    <scope>NUCLEOTIDE SEQUENCE</scope>
    <source>
        <strain evidence="7">CBS 4856</strain>
    </source>
</reference>
<dbReference type="PANTHER" id="PTHR45700">
    <property type="entry name" value="UBIQUITIN-PROTEIN LIGASE E3C"/>
    <property type="match status" value="1"/>
</dbReference>
<evidence type="ECO:0000313" key="8">
    <source>
        <dbReference type="Proteomes" id="UP000761534"/>
    </source>
</evidence>
<comment type="caution">
    <text evidence="7">The sequence shown here is derived from an EMBL/GenBank/DDBJ whole genome shotgun (WGS) entry which is preliminary data.</text>
</comment>
<feature type="domain" description="HECT" evidence="6">
    <location>
        <begin position="6"/>
        <end position="146"/>
    </location>
</feature>
<evidence type="ECO:0000256" key="4">
    <source>
        <dbReference type="ARBA" id="ARBA00022786"/>
    </source>
</evidence>
<evidence type="ECO:0000256" key="3">
    <source>
        <dbReference type="ARBA" id="ARBA00022679"/>
    </source>
</evidence>
<dbReference type="Pfam" id="PF00632">
    <property type="entry name" value="HECT"/>
    <property type="match status" value="1"/>
</dbReference>
<evidence type="ECO:0000256" key="5">
    <source>
        <dbReference type="PROSITE-ProRule" id="PRU00104"/>
    </source>
</evidence>
<dbReference type="SUPFAM" id="SSF56204">
    <property type="entry name" value="Hect, E3 ligase catalytic domain"/>
    <property type="match status" value="1"/>
</dbReference>
<dbReference type="PROSITE" id="PS50237">
    <property type="entry name" value="HECT"/>
    <property type="match status" value="1"/>
</dbReference>
<dbReference type="VEuPathDB" id="FungiDB:TRICI_002236"/>
<dbReference type="PANTHER" id="PTHR45700:SF8">
    <property type="entry name" value="HECT-TYPE E3 UBIQUITIN TRANSFERASE"/>
    <property type="match status" value="1"/>
</dbReference>
<keyword evidence="3" id="KW-0808">Transferase</keyword>
<evidence type="ECO:0000259" key="6">
    <source>
        <dbReference type="PROSITE" id="PS50237"/>
    </source>
</evidence>
<organism evidence="7 8">
    <name type="scientific">Trichomonascus ciferrii</name>
    <dbReference type="NCBI Taxonomy" id="44093"/>
    <lineage>
        <taxon>Eukaryota</taxon>
        <taxon>Fungi</taxon>
        <taxon>Dikarya</taxon>
        <taxon>Ascomycota</taxon>
        <taxon>Saccharomycotina</taxon>
        <taxon>Dipodascomycetes</taxon>
        <taxon>Dipodascales</taxon>
        <taxon>Trichomonascaceae</taxon>
        <taxon>Trichomonascus</taxon>
        <taxon>Trichomonascus ciferrii complex</taxon>
    </lineage>
</organism>
<gene>
    <name evidence="7" type="ORF">TRICI_002236</name>
</gene>
<dbReference type="InterPro" id="IPR035983">
    <property type="entry name" value="Hect_E3_ubiquitin_ligase"/>
</dbReference>
<comment type="caution">
    <text evidence="5">Lacks conserved residue(s) required for the propagation of feature annotation.</text>
</comment>
<dbReference type="InterPro" id="IPR000569">
    <property type="entry name" value="HECT_dom"/>
</dbReference>